<dbReference type="Gene3D" id="3.40.50.2000">
    <property type="entry name" value="Glycogen Phosphorylase B"/>
    <property type="match status" value="1"/>
</dbReference>
<evidence type="ECO:0000259" key="10">
    <source>
        <dbReference type="Pfam" id="PF13844"/>
    </source>
</evidence>
<dbReference type="Pfam" id="PF13414">
    <property type="entry name" value="TPR_11"/>
    <property type="match status" value="1"/>
</dbReference>
<keyword evidence="4" id="KW-0328">Glycosyltransferase</keyword>
<dbReference type="RefSeq" id="XP_027609108.1">
    <property type="nucleotide sequence ID" value="XM_027753307.1"/>
</dbReference>
<accession>A0A401G7P5</accession>
<dbReference type="EC" id="2.4.1.255" evidence="3"/>
<evidence type="ECO:0000313" key="11">
    <source>
        <dbReference type="EMBL" id="GBE78195.1"/>
    </source>
</evidence>
<dbReference type="Gene3D" id="1.25.40.10">
    <property type="entry name" value="Tetratricopeptide repeat domain"/>
    <property type="match status" value="3"/>
</dbReference>
<dbReference type="SUPFAM" id="SSF48452">
    <property type="entry name" value="TPR-like"/>
    <property type="match status" value="2"/>
</dbReference>
<evidence type="ECO:0000256" key="6">
    <source>
        <dbReference type="ARBA" id="ARBA00022737"/>
    </source>
</evidence>
<evidence type="ECO:0000256" key="9">
    <source>
        <dbReference type="SAM" id="MobiDB-lite"/>
    </source>
</evidence>
<feature type="repeat" description="TPR" evidence="8">
    <location>
        <begin position="535"/>
        <end position="568"/>
    </location>
</feature>
<feature type="region of interest" description="Disordered" evidence="9">
    <location>
        <begin position="1"/>
        <end position="26"/>
    </location>
</feature>
<evidence type="ECO:0000256" key="8">
    <source>
        <dbReference type="PROSITE-ProRule" id="PRU00339"/>
    </source>
</evidence>
<evidence type="ECO:0000256" key="5">
    <source>
        <dbReference type="ARBA" id="ARBA00022679"/>
    </source>
</evidence>
<keyword evidence="5" id="KW-0808">Transferase</keyword>
<dbReference type="InterPro" id="IPR011990">
    <property type="entry name" value="TPR-like_helical_dom_sf"/>
</dbReference>
<dbReference type="InterPro" id="IPR019734">
    <property type="entry name" value="TPR_rpt"/>
</dbReference>
<comment type="pathway">
    <text evidence="1">Protein modification; protein glycosylation.</text>
</comment>
<dbReference type="InterPro" id="IPR029489">
    <property type="entry name" value="OGT/SEC/SPY_C"/>
</dbReference>
<keyword evidence="7 8" id="KW-0802">TPR repeat</keyword>
<comment type="caution">
    <text evidence="11">The sequence shown here is derived from an EMBL/GenBank/DDBJ whole genome shotgun (WGS) entry which is preliminary data.</text>
</comment>
<protein>
    <recommendedName>
        <fullName evidence="3">protein O-GlcNAc transferase</fullName>
        <ecNumber evidence="3">2.4.1.255</ecNumber>
    </recommendedName>
</protein>
<dbReference type="STRING" id="139825.A0A401G7P5"/>
<name>A0A401G7P5_9APHY</name>
<feature type="domain" description="O-GlcNAc transferase C-terminal" evidence="10">
    <location>
        <begin position="1070"/>
        <end position="1228"/>
    </location>
</feature>
<dbReference type="EMBL" id="BFAD01000001">
    <property type="protein sequence ID" value="GBE78195.1"/>
    <property type="molecule type" value="Genomic_DNA"/>
</dbReference>
<organism evidence="11 12">
    <name type="scientific">Sparassis crispa</name>
    <dbReference type="NCBI Taxonomy" id="139825"/>
    <lineage>
        <taxon>Eukaryota</taxon>
        <taxon>Fungi</taxon>
        <taxon>Dikarya</taxon>
        <taxon>Basidiomycota</taxon>
        <taxon>Agaricomycotina</taxon>
        <taxon>Agaricomycetes</taxon>
        <taxon>Polyporales</taxon>
        <taxon>Sparassidaceae</taxon>
        <taxon>Sparassis</taxon>
    </lineage>
</organism>
<evidence type="ECO:0000256" key="4">
    <source>
        <dbReference type="ARBA" id="ARBA00022676"/>
    </source>
</evidence>
<dbReference type="GO" id="GO:0097363">
    <property type="term" value="F:protein O-acetylglucosaminyltransferase activity"/>
    <property type="evidence" value="ECO:0007669"/>
    <property type="project" value="UniProtKB-EC"/>
</dbReference>
<dbReference type="PANTHER" id="PTHR44998">
    <property type="match status" value="1"/>
</dbReference>
<dbReference type="PANTHER" id="PTHR44998:SF1">
    <property type="entry name" value="UDP-N-ACETYLGLUCOSAMINE--PEPTIDE N-ACETYLGLUCOSAMINYLTRANSFERASE 110 KDA SUBUNIT"/>
    <property type="match status" value="1"/>
</dbReference>
<dbReference type="PROSITE" id="PS50005">
    <property type="entry name" value="TPR"/>
    <property type="match status" value="2"/>
</dbReference>
<dbReference type="OrthoDB" id="421121at2759"/>
<dbReference type="GO" id="GO:0006493">
    <property type="term" value="P:protein O-linked glycosylation"/>
    <property type="evidence" value="ECO:0007669"/>
    <property type="project" value="TreeGrafter"/>
</dbReference>
<reference evidence="11 12" key="1">
    <citation type="journal article" date="2018" name="Sci. Rep.">
        <title>Genome sequence of the cauliflower mushroom Sparassis crispa (Hanabiratake) and its association with beneficial usage.</title>
        <authorList>
            <person name="Kiyama R."/>
            <person name="Furutani Y."/>
            <person name="Kawaguchi K."/>
            <person name="Nakanishi T."/>
        </authorList>
    </citation>
    <scope>NUCLEOTIDE SEQUENCE [LARGE SCALE GENOMIC DNA]</scope>
</reference>
<keyword evidence="6" id="KW-0677">Repeat</keyword>
<keyword evidence="12" id="KW-1185">Reference proteome</keyword>
<comment type="similarity">
    <text evidence="2">Belongs to the glycosyltransferase 41 family. O-GlcNAc transferase subfamily.</text>
</comment>
<dbReference type="GeneID" id="38775112"/>
<feature type="repeat" description="TPR" evidence="8">
    <location>
        <begin position="569"/>
        <end position="602"/>
    </location>
</feature>
<gene>
    <name evidence="11" type="ORF">SCP_0110780</name>
</gene>
<dbReference type="Pfam" id="PF13844">
    <property type="entry name" value="Glyco_transf_41"/>
    <property type="match status" value="2"/>
</dbReference>
<evidence type="ECO:0000313" key="12">
    <source>
        <dbReference type="Proteomes" id="UP000287166"/>
    </source>
</evidence>
<evidence type="ECO:0000256" key="3">
    <source>
        <dbReference type="ARBA" id="ARBA00011970"/>
    </source>
</evidence>
<sequence>MDPGSVFTHSHDPAADPSPTPSTARHLLSPIASSNSAATNVPLTDAVVMALNPLVQSQHNPHASFQIQGQPNAVTRSLDAIMAYAYRLYGTPSLPPPVTPMPLFQPDARVQPSENVHKSHLLPLLLTLRSLHPRDLPNLLLLSCTYFVLGDYESSLATSYEILSIDPSHAEAMSNIGTTLNAMGRGSEEAYIWWWGALQSCPVCFDAMDNIIAMLFKQAQDAQDSRSIGYYRQALNVCDYVRRQIISADGQLNVTVPNVELYRLQRFFFTTATLDASIDQNDVRAAVTYFSALELVVRPPSPYLEHERYTVRDTLLSTCIAGYIISASSDGPMPLGIIESLHIEDEPSLAALVTKHSFNLYHAVHEAGDKLLTTLLHLGGGVLPSILLLPDEVALLPMILFPFSAGILPSICCRSAPHGDLEYPPEETRQQTNVMTSVVLLTLANKFHENWLHNVTIPGLGESLDSSISLVILFYYLALALNPRPSTYNNLGILLSTITSTRMYKNIEGSEQVLSGSMLAGIYYHAGLKIDPNHPHLLTNLGSLLKDQGQIEQAADLYRRAVQNKPDYDIALANLGDAVKDMGRAWDAIEYYERAMKANPNLPEAICGLAYSLCSVCDWRGRGSLGSEVGVDEVGGLIPPTHMQIYPGWVTKLLEACTLQLDAAYLQSIGAIKKSTTMQELLSFVAVAKGRPLQENERLRWHASFSTYFESHNRVPERINEASLIIRFIDWLQPRLQRQWYVKAYGKTYSSPQVLDPAPNFGALFTRPPLPGALSIPAVPSVLPFHTFTYPMSPRMTRLIAHRNALRISYMALSQPWIPRHVFRPPRPPLRGKLNVGYISNDVNNHPLSHLMQSVFAFHDRDRFNVFLYTTSPWDGTCYRPKISREVYQFIEVDTWPANAIIEHIIKNEIHILINLGGYTKGARNDIFAARPSPVQMQLMGFAGTLAGGWCDYLVCDPIACPPETSATELWHKKIGLSTANPFPVQDDRTAGDVVFDFDADADPESSSEEWTYTEKFLYMPHTFMVTDHKQSFRQDESLSVTERAEVPMKTIWHDEEVRRTQLRELHFPDLPQDVVIFANFNQLYKIDPGIFAVWLRILTKVPRSIMWLLRFPPAGEEHILRTAKLWAGDDVASRIRFTGVARKDQHVHRSRVADLFLDTTECNAHTIAADVLWTGTPILTFPKYVHKMCSRVAASIANATGFGDQMVVSSMNEYESRAIALANGVQYTLVNEPDGTTLLHGQGELIDLRRNLFLNRDVMPLFDTIRWTRNIEKGFIEAWRRWVEGTQYEMSDEWEACQGQEKESGCIWITDAEPLSVTQYS</sequence>
<feature type="compositionally biased region" description="Low complexity" evidence="9">
    <location>
        <begin position="15"/>
        <end position="24"/>
    </location>
</feature>
<feature type="domain" description="O-GlcNAc transferase C-terminal" evidence="10">
    <location>
        <begin position="778"/>
        <end position="966"/>
    </location>
</feature>
<dbReference type="InParanoid" id="A0A401G7P5"/>
<proteinExistence type="inferred from homology"/>
<evidence type="ECO:0000256" key="2">
    <source>
        <dbReference type="ARBA" id="ARBA00005386"/>
    </source>
</evidence>
<dbReference type="Gene3D" id="3.40.50.11380">
    <property type="match status" value="1"/>
</dbReference>
<dbReference type="Proteomes" id="UP000287166">
    <property type="component" value="Unassembled WGS sequence"/>
</dbReference>
<evidence type="ECO:0000256" key="1">
    <source>
        <dbReference type="ARBA" id="ARBA00004922"/>
    </source>
</evidence>
<evidence type="ECO:0000256" key="7">
    <source>
        <dbReference type="ARBA" id="ARBA00022803"/>
    </source>
</evidence>
<dbReference type="SMART" id="SM00028">
    <property type="entry name" value="TPR"/>
    <property type="match status" value="2"/>
</dbReference>